<sequence>MLSFVDDILNCPSLIGNDSQWHHMSSSGRYHIPTKLASRWSFDTSA</sequence>
<name>A0A0J8DW84_BETVV</name>
<dbReference type="Proteomes" id="UP000035740">
    <property type="component" value="Unassembled WGS sequence"/>
</dbReference>
<evidence type="ECO:0000313" key="1">
    <source>
        <dbReference type="EMBL" id="KMS95095.1"/>
    </source>
</evidence>
<evidence type="ECO:0000313" key="2">
    <source>
        <dbReference type="Proteomes" id="UP000035740"/>
    </source>
</evidence>
<dbReference type="AlphaFoldDB" id="A0A0J8DW84"/>
<dbReference type="Gramene" id="KMS95095">
    <property type="protein sequence ID" value="KMS95095"/>
    <property type="gene ID" value="BVRB_012560"/>
</dbReference>
<keyword evidence="2" id="KW-1185">Reference proteome</keyword>
<dbReference type="EMBL" id="KQ090557">
    <property type="protein sequence ID" value="KMS95095.1"/>
    <property type="molecule type" value="Genomic_DNA"/>
</dbReference>
<organism evidence="1 2">
    <name type="scientific">Beta vulgaris subsp. vulgaris</name>
    <name type="common">Beet</name>
    <dbReference type="NCBI Taxonomy" id="3555"/>
    <lineage>
        <taxon>Eukaryota</taxon>
        <taxon>Viridiplantae</taxon>
        <taxon>Streptophyta</taxon>
        <taxon>Embryophyta</taxon>
        <taxon>Tracheophyta</taxon>
        <taxon>Spermatophyta</taxon>
        <taxon>Magnoliopsida</taxon>
        <taxon>eudicotyledons</taxon>
        <taxon>Gunneridae</taxon>
        <taxon>Pentapetalae</taxon>
        <taxon>Caryophyllales</taxon>
        <taxon>Chenopodiaceae</taxon>
        <taxon>Betoideae</taxon>
        <taxon>Beta</taxon>
    </lineage>
</organism>
<protein>
    <submittedName>
        <fullName evidence="1">Uncharacterized protein</fullName>
    </submittedName>
</protein>
<accession>A0A0J8DW84</accession>
<proteinExistence type="predicted"/>
<gene>
    <name evidence="1" type="ORF">BVRB_012560</name>
</gene>
<reference evidence="1 2" key="1">
    <citation type="journal article" date="2014" name="Nature">
        <title>The genome of the recently domesticated crop plant sugar beet (Beta vulgaris).</title>
        <authorList>
            <person name="Dohm J.C."/>
            <person name="Minoche A.E."/>
            <person name="Holtgrawe D."/>
            <person name="Capella-Gutierrez S."/>
            <person name="Zakrzewski F."/>
            <person name="Tafer H."/>
            <person name="Rupp O."/>
            <person name="Sorensen T.R."/>
            <person name="Stracke R."/>
            <person name="Reinhardt R."/>
            <person name="Goesmann A."/>
            <person name="Kraft T."/>
            <person name="Schulz B."/>
            <person name="Stadler P.F."/>
            <person name="Schmidt T."/>
            <person name="Gabaldon T."/>
            <person name="Lehrach H."/>
            <person name="Weisshaar B."/>
            <person name="Himmelbauer H."/>
        </authorList>
    </citation>
    <scope>NUCLEOTIDE SEQUENCE [LARGE SCALE GENOMIC DNA]</scope>
    <source>
        <tissue evidence="1">Taproot</tissue>
    </source>
</reference>